<name>A0ABU1TV84_9BACL</name>
<dbReference type="InterPro" id="IPR051448">
    <property type="entry name" value="CdaR-like_regulators"/>
</dbReference>
<dbReference type="InterPro" id="IPR009057">
    <property type="entry name" value="Homeodomain-like_sf"/>
</dbReference>
<reference evidence="2 3" key="1">
    <citation type="submission" date="2023-07" db="EMBL/GenBank/DDBJ databases">
        <title>Sorghum-associated microbial communities from plants grown in Nebraska, USA.</title>
        <authorList>
            <person name="Schachtman D."/>
        </authorList>
    </citation>
    <scope>NUCLEOTIDE SEQUENCE [LARGE SCALE GENOMIC DNA]</scope>
    <source>
        <strain evidence="2 3">BE211</strain>
    </source>
</reference>
<dbReference type="InterPro" id="IPR025736">
    <property type="entry name" value="PucR_C-HTH_dom"/>
</dbReference>
<comment type="caution">
    <text evidence="2">The sequence shown here is derived from an EMBL/GenBank/DDBJ whole genome shotgun (WGS) entry which is preliminary data.</text>
</comment>
<organism evidence="2 3">
    <name type="scientific">Fictibacillus barbaricus</name>
    <dbReference type="NCBI Taxonomy" id="182136"/>
    <lineage>
        <taxon>Bacteria</taxon>
        <taxon>Bacillati</taxon>
        <taxon>Bacillota</taxon>
        <taxon>Bacilli</taxon>
        <taxon>Bacillales</taxon>
        <taxon>Fictibacillaceae</taxon>
        <taxon>Fictibacillus</taxon>
    </lineage>
</organism>
<dbReference type="Gene3D" id="1.10.10.2840">
    <property type="entry name" value="PucR C-terminal helix-turn-helix domain"/>
    <property type="match status" value="1"/>
</dbReference>
<evidence type="ECO:0000313" key="3">
    <source>
        <dbReference type="Proteomes" id="UP001258181"/>
    </source>
</evidence>
<dbReference type="RefSeq" id="WP_310255498.1">
    <property type="nucleotide sequence ID" value="NZ_JAVDWA010000001.1"/>
</dbReference>
<accession>A0ABU1TV84</accession>
<dbReference type="Proteomes" id="UP001258181">
    <property type="component" value="Unassembled WGS sequence"/>
</dbReference>
<evidence type="ECO:0000313" key="2">
    <source>
        <dbReference type="EMBL" id="MDR7071123.1"/>
    </source>
</evidence>
<proteinExistence type="predicted"/>
<evidence type="ECO:0000259" key="1">
    <source>
        <dbReference type="Pfam" id="PF13556"/>
    </source>
</evidence>
<dbReference type="SUPFAM" id="SSF46689">
    <property type="entry name" value="Homeodomain-like"/>
    <property type="match status" value="1"/>
</dbReference>
<gene>
    <name evidence="2" type="ORF">J2X07_000098</name>
</gene>
<dbReference type="InterPro" id="IPR042070">
    <property type="entry name" value="PucR_C-HTH_sf"/>
</dbReference>
<keyword evidence="3" id="KW-1185">Reference proteome</keyword>
<feature type="domain" description="PucR C-terminal helix-turn-helix" evidence="1">
    <location>
        <begin position="232"/>
        <end position="289"/>
    </location>
</feature>
<protein>
    <recommendedName>
        <fullName evidence="1">PucR C-terminal helix-turn-helix domain-containing protein</fullName>
    </recommendedName>
</protein>
<dbReference type="PANTHER" id="PTHR33744:SF15">
    <property type="entry name" value="CARBOHYDRATE DIACID REGULATOR"/>
    <property type="match status" value="1"/>
</dbReference>
<sequence length="296" mass="34123">MLNKLKKHYKDSITTNFSHQTDYIWFITHTGEPFGIKKSILSDSELKLLSTMFENYKMHTSFSYTSVQQKWKEILSGEGTDDSIEFYRFIHFFSKQPVADYSAFSEAVNGLFPDDAVLLLNEDYLSGVIIETSKQDVNDTPYEALKDMLSTDFYIDLTIYIGSYNKGQNNAKQIYEREREQFLSIKNNLPPKSVYTAADSIPLLLLKDSSSPLIDALTGLLAEWIDEDQETLNSIKVFVECNMNISLAAKKLYIHRNSLQYRVEKFFDKTGIDVKQFKNALIFYMAILALEKNSNK</sequence>
<dbReference type="PANTHER" id="PTHR33744">
    <property type="entry name" value="CARBOHYDRATE DIACID REGULATOR"/>
    <property type="match status" value="1"/>
</dbReference>
<dbReference type="Pfam" id="PF13556">
    <property type="entry name" value="HTH_30"/>
    <property type="match status" value="1"/>
</dbReference>
<dbReference type="EMBL" id="JAVDWA010000001">
    <property type="protein sequence ID" value="MDR7071123.1"/>
    <property type="molecule type" value="Genomic_DNA"/>
</dbReference>